<dbReference type="InterPro" id="IPR006091">
    <property type="entry name" value="Acyl-CoA_Oxase/DH_mid-dom"/>
</dbReference>
<evidence type="ECO:0000313" key="7">
    <source>
        <dbReference type="Proteomes" id="UP000266922"/>
    </source>
</evidence>
<dbReference type="InterPro" id="IPR009100">
    <property type="entry name" value="AcylCoA_DH/oxidase_NM_dom_sf"/>
</dbReference>
<feature type="domain" description="Acyl-CoA dehydrogenase/oxidase N-terminal" evidence="4">
    <location>
        <begin position="11"/>
        <end position="100"/>
    </location>
</feature>
<dbReference type="AlphaFoldDB" id="A0A0K9HG90"/>
<gene>
    <name evidence="6" type="ORF">D9548_08940</name>
</gene>
<evidence type="ECO:0000313" key="6">
    <source>
        <dbReference type="EMBL" id="RLQ13881.1"/>
    </source>
</evidence>
<keyword evidence="2" id="KW-0560">Oxidoreductase</keyword>
<dbReference type="Gene3D" id="1.20.140.10">
    <property type="entry name" value="Butyryl-CoA Dehydrogenase, subunit A, domain 3"/>
    <property type="match status" value="1"/>
</dbReference>
<dbReference type="InterPro" id="IPR046373">
    <property type="entry name" value="Acyl-CoA_Oxase/DH_mid-dom_sf"/>
</dbReference>
<dbReference type="Gene3D" id="2.40.110.10">
    <property type="entry name" value="Butyryl-CoA Dehydrogenase, subunit A, domain 2"/>
    <property type="match status" value="1"/>
</dbReference>
<dbReference type="InterPro" id="IPR013107">
    <property type="entry name" value="Acyl-CoA_DH_C"/>
</dbReference>
<dbReference type="OrthoDB" id="9785203at2"/>
<comment type="caution">
    <text evidence="6">The sequence shown here is derived from an EMBL/GenBank/DDBJ whole genome shotgun (WGS) entry which is preliminary data.</text>
</comment>
<feature type="domain" description="Acyl-CoA oxidase/dehydrogenase middle" evidence="3">
    <location>
        <begin position="129"/>
        <end position="221"/>
    </location>
</feature>
<reference evidence="6 7" key="1">
    <citation type="submission" date="2018-10" db="EMBL/GenBank/DDBJ databases">
        <title>Geobacillus stearothermophilus in processing lines of powdered infant formula.</title>
        <authorList>
            <person name="Rhee M.S."/>
            <person name="Choi I.-G."/>
            <person name="Cho T.J."/>
            <person name="Park B."/>
        </authorList>
    </citation>
    <scope>NUCLEOTIDE SEQUENCE [LARGE SCALE GENOMIC DNA]</scope>
    <source>
        <strain evidence="6 7">FHS-PPGT130</strain>
    </source>
</reference>
<dbReference type="PANTHER" id="PTHR43884">
    <property type="entry name" value="ACYL-COA DEHYDROGENASE"/>
    <property type="match status" value="1"/>
</dbReference>
<dbReference type="PIRSF" id="PIRSF016578">
    <property type="entry name" value="HsaA"/>
    <property type="match status" value="1"/>
</dbReference>
<dbReference type="InterPro" id="IPR037069">
    <property type="entry name" value="AcylCoA_DH/ox_N_sf"/>
</dbReference>
<dbReference type="Proteomes" id="UP000266922">
    <property type="component" value="Unassembled WGS sequence"/>
</dbReference>
<dbReference type="GO" id="GO:0003995">
    <property type="term" value="F:acyl-CoA dehydrogenase activity"/>
    <property type="evidence" value="ECO:0007669"/>
    <property type="project" value="TreeGrafter"/>
</dbReference>
<evidence type="ECO:0000259" key="5">
    <source>
        <dbReference type="Pfam" id="PF08028"/>
    </source>
</evidence>
<evidence type="ECO:0000259" key="4">
    <source>
        <dbReference type="Pfam" id="PF02771"/>
    </source>
</evidence>
<dbReference type="RefSeq" id="WP_049624283.1">
    <property type="nucleotide sequence ID" value="NZ_LDNS01000024.1"/>
</dbReference>
<dbReference type="Gene3D" id="1.10.540.10">
    <property type="entry name" value="Acyl-CoA dehydrogenase/oxidase, N-terminal domain"/>
    <property type="match status" value="1"/>
</dbReference>
<protein>
    <submittedName>
        <fullName evidence="6">Acyl-CoA dehydrogenase</fullName>
    </submittedName>
</protein>
<evidence type="ECO:0000256" key="2">
    <source>
        <dbReference type="ARBA" id="ARBA00023002"/>
    </source>
</evidence>
<dbReference type="SUPFAM" id="SSF47203">
    <property type="entry name" value="Acyl-CoA dehydrogenase C-terminal domain-like"/>
    <property type="match status" value="1"/>
</dbReference>
<dbReference type="Pfam" id="PF08028">
    <property type="entry name" value="Acyl-CoA_dh_2"/>
    <property type="match status" value="1"/>
</dbReference>
<dbReference type="PANTHER" id="PTHR43884:SF25">
    <property type="entry name" value="ACYL-COA DEHYDROGENASE YDBM-RELATED"/>
    <property type="match status" value="1"/>
</dbReference>
<dbReference type="CDD" id="cd00567">
    <property type="entry name" value="ACAD"/>
    <property type="match status" value="1"/>
</dbReference>
<accession>A0A0K9HG90</accession>
<dbReference type="Pfam" id="PF02770">
    <property type="entry name" value="Acyl-CoA_dh_M"/>
    <property type="match status" value="1"/>
</dbReference>
<dbReference type="InterPro" id="IPR036250">
    <property type="entry name" value="AcylCo_DH-like_C"/>
</dbReference>
<feature type="domain" description="Acyl-CoA dehydrogenase C-terminal" evidence="5">
    <location>
        <begin position="250"/>
        <end position="367"/>
    </location>
</feature>
<dbReference type="GO" id="GO:0050660">
    <property type="term" value="F:flavin adenine dinucleotide binding"/>
    <property type="evidence" value="ECO:0007669"/>
    <property type="project" value="InterPro"/>
</dbReference>
<proteinExistence type="predicted"/>
<evidence type="ECO:0000256" key="1">
    <source>
        <dbReference type="ARBA" id="ARBA00022630"/>
    </source>
</evidence>
<dbReference type="InterPro" id="IPR013786">
    <property type="entry name" value="AcylCoA_DH/ox_N"/>
</dbReference>
<dbReference type="SUPFAM" id="SSF56645">
    <property type="entry name" value="Acyl-CoA dehydrogenase NM domain-like"/>
    <property type="match status" value="1"/>
</dbReference>
<keyword evidence="1" id="KW-0285">Flavoprotein</keyword>
<dbReference type="EMBL" id="RCTJ01000027">
    <property type="protein sequence ID" value="RLQ13881.1"/>
    <property type="molecule type" value="Genomic_DNA"/>
</dbReference>
<sequence>MNELYHLLVRTEREEELHRRAWRLAEQFAARAAHYDERAEFPFANFALLKEAGFLSLTVPAEYGGGGASLYELVLVQETLAQGDGATALSLGWHLSIVMRLYLLRRWPEAVLIRLASEITERHVLINSAHSERATGSPARGGKPTTTACFRNGRWVLHGRKAFASLAPALDYVLISATIDSSGEVGEFLVPMKTSGLRIEPTWHTLGMKATRSDDLILDGVEVEPEALVEMLEKPVGAAPAQGWLLHVPACYLGIAIAARNEALRFAQTYQPNTLSQPIASTPEVQRKIAEMEWRLVHARHFLYSIADLWDRYPDKRHEMKEELATAKFIATNTALEVVDWAMRIVVGQSLYADSPLGRYYRDVRAGLHNPPADDLTIAWLAKRALAGSRTRAKADA</sequence>
<evidence type="ECO:0000259" key="3">
    <source>
        <dbReference type="Pfam" id="PF02770"/>
    </source>
</evidence>
<organism evidence="6 7">
    <name type="scientific">Geobacillus stearothermophilus</name>
    <name type="common">Bacillus stearothermophilus</name>
    <dbReference type="NCBI Taxonomy" id="1422"/>
    <lineage>
        <taxon>Bacteria</taxon>
        <taxon>Bacillati</taxon>
        <taxon>Bacillota</taxon>
        <taxon>Bacilli</taxon>
        <taxon>Bacillales</taxon>
        <taxon>Anoxybacillaceae</taxon>
        <taxon>Geobacillus</taxon>
    </lineage>
</organism>
<name>A0A0K9HG90_GEOSE</name>
<dbReference type="Pfam" id="PF02771">
    <property type="entry name" value="Acyl-CoA_dh_N"/>
    <property type="match status" value="1"/>
</dbReference>